<evidence type="ECO:0000313" key="1">
    <source>
        <dbReference type="EMBL" id="CAI9959927.1"/>
    </source>
</evidence>
<protein>
    <submittedName>
        <fullName evidence="2">Hypothetical_protein</fullName>
    </submittedName>
</protein>
<dbReference type="Proteomes" id="UP001642409">
    <property type="component" value="Unassembled WGS sequence"/>
</dbReference>
<organism evidence="1">
    <name type="scientific">Hexamita inflata</name>
    <dbReference type="NCBI Taxonomy" id="28002"/>
    <lineage>
        <taxon>Eukaryota</taxon>
        <taxon>Metamonada</taxon>
        <taxon>Diplomonadida</taxon>
        <taxon>Hexamitidae</taxon>
        <taxon>Hexamitinae</taxon>
        <taxon>Hexamita</taxon>
    </lineage>
</organism>
<proteinExistence type="predicted"/>
<reference evidence="2 3" key="2">
    <citation type="submission" date="2024-07" db="EMBL/GenBank/DDBJ databases">
        <authorList>
            <person name="Akdeniz Z."/>
        </authorList>
    </citation>
    <scope>NUCLEOTIDE SEQUENCE [LARGE SCALE GENOMIC DNA]</scope>
</reference>
<reference evidence="1" key="1">
    <citation type="submission" date="2023-06" db="EMBL/GenBank/DDBJ databases">
        <authorList>
            <person name="Kurt Z."/>
        </authorList>
    </citation>
    <scope>NUCLEOTIDE SEQUENCE</scope>
</reference>
<evidence type="ECO:0000313" key="3">
    <source>
        <dbReference type="Proteomes" id="UP001642409"/>
    </source>
</evidence>
<accession>A0AA86QSF8</accession>
<evidence type="ECO:0000313" key="2">
    <source>
        <dbReference type="EMBL" id="CAL6091970.1"/>
    </source>
</evidence>
<keyword evidence="3" id="KW-1185">Reference proteome</keyword>
<gene>
    <name evidence="1" type="ORF">HINF_LOCUS47572</name>
    <name evidence="2" type="ORF">HINF_LOCUS66041</name>
</gene>
<dbReference type="AlphaFoldDB" id="A0AA86QSF8"/>
<comment type="caution">
    <text evidence="1">The sequence shown here is derived from an EMBL/GenBank/DDBJ whole genome shotgun (WGS) entry which is preliminary data.</text>
</comment>
<name>A0AA86QSF8_9EUKA</name>
<dbReference type="EMBL" id="CATOUU010000925">
    <property type="protein sequence ID" value="CAI9959927.1"/>
    <property type="molecule type" value="Genomic_DNA"/>
</dbReference>
<sequence>MMHLSGSFTFSKSVKTTSVVYRQTRRKFEVQQKIDDFIDERVDQSLFSNDQFKRFIQLIKQQFDVNTIILSMIYYERFKNEFIFSSVDELMVSSFILADMFLNDKQQVIPVLKIHQMQLENIDQKLYELLDHCGDMLFVEAEDFNAYKAQMDMD</sequence>
<dbReference type="EMBL" id="CAXDID020000440">
    <property type="protein sequence ID" value="CAL6091970.1"/>
    <property type="molecule type" value="Genomic_DNA"/>
</dbReference>